<feature type="transmembrane region" description="Helical" evidence="1">
    <location>
        <begin position="28"/>
        <end position="49"/>
    </location>
</feature>
<evidence type="ECO:0008006" key="4">
    <source>
        <dbReference type="Google" id="ProtNLM"/>
    </source>
</evidence>
<name>A0A0A7EDM2_9GAMM</name>
<evidence type="ECO:0000313" key="3">
    <source>
        <dbReference type="Proteomes" id="UP000030341"/>
    </source>
</evidence>
<gene>
    <name evidence="2" type="ORF">OM33_05230</name>
</gene>
<feature type="transmembrane region" description="Helical" evidence="1">
    <location>
        <begin position="55"/>
        <end position="79"/>
    </location>
</feature>
<keyword evidence="3" id="KW-1185">Reference proteome</keyword>
<accession>A0A0A7EDM2</accession>
<reference evidence="2 3" key="1">
    <citation type="submission" date="2014-11" db="EMBL/GenBank/DDBJ databases">
        <title>Complete Genome Sequence of Pseudoalteromonas sp. Strain OCN003 Isolated from Kaneohe Bay, Oahu, Hawaii.</title>
        <authorList>
            <person name="Beurmann S."/>
            <person name="Videau P."/>
            <person name="Ushijima B."/>
            <person name="Smith A.M."/>
            <person name="Aeby G.S."/>
            <person name="Callahan S.M."/>
            <person name="Belcaid M."/>
        </authorList>
    </citation>
    <scope>NUCLEOTIDE SEQUENCE [LARGE SCALE GENOMIC DNA]</scope>
    <source>
        <strain evidence="2 3">OCN003</strain>
    </source>
</reference>
<dbReference type="eggNOG" id="ENOG5033407">
    <property type="taxonomic scope" value="Bacteria"/>
</dbReference>
<dbReference type="Pfam" id="PF10066">
    <property type="entry name" value="DUF2304"/>
    <property type="match status" value="1"/>
</dbReference>
<sequence length="120" mass="13417">MEIYQYFTAFLAVLFFIFVMILIRRDSILMGAAFRWLILAISILVLGIFPQLADLAAGIVGIAYSPILPVILACLLLMLKALIADIERARTQVKMDRIAQKLAMVEMELEGLKSEITNKG</sequence>
<organism evidence="2 3">
    <name type="scientific">Pseudoalteromonas piratica</name>
    <dbReference type="NCBI Taxonomy" id="1348114"/>
    <lineage>
        <taxon>Bacteria</taxon>
        <taxon>Pseudomonadati</taxon>
        <taxon>Pseudomonadota</taxon>
        <taxon>Gammaproteobacteria</taxon>
        <taxon>Alteromonadales</taxon>
        <taxon>Pseudoalteromonadaceae</taxon>
        <taxon>Pseudoalteromonas</taxon>
    </lineage>
</organism>
<evidence type="ECO:0000313" key="2">
    <source>
        <dbReference type="EMBL" id="AIY64613.1"/>
    </source>
</evidence>
<dbReference type="InterPro" id="IPR019277">
    <property type="entry name" value="DUF2304"/>
</dbReference>
<feature type="transmembrane region" description="Helical" evidence="1">
    <location>
        <begin position="6"/>
        <end position="23"/>
    </location>
</feature>
<proteinExistence type="predicted"/>
<dbReference type="KEGG" id="pseo:OM33_05230"/>
<dbReference type="EMBL" id="CP009888">
    <property type="protein sequence ID" value="AIY64613.1"/>
    <property type="molecule type" value="Genomic_DNA"/>
</dbReference>
<keyword evidence="1" id="KW-0472">Membrane</keyword>
<dbReference type="STRING" id="1348114.OM33_05230"/>
<keyword evidence="1" id="KW-0812">Transmembrane</keyword>
<dbReference type="Proteomes" id="UP000030341">
    <property type="component" value="Chromosome 1"/>
</dbReference>
<keyword evidence="1" id="KW-1133">Transmembrane helix</keyword>
<dbReference type="AlphaFoldDB" id="A0A0A7EDM2"/>
<dbReference type="RefSeq" id="WP_038639614.1">
    <property type="nucleotide sequence ID" value="NZ_CP009888.1"/>
</dbReference>
<evidence type="ECO:0000256" key="1">
    <source>
        <dbReference type="SAM" id="Phobius"/>
    </source>
</evidence>
<dbReference type="OrthoDB" id="8812556at2"/>
<protein>
    <recommendedName>
        <fullName evidence="4">DUF2304 domain-containing protein</fullName>
    </recommendedName>
</protein>
<dbReference type="HOGENOM" id="CLU_134280_3_0_6"/>